<keyword evidence="2" id="KW-1185">Reference proteome</keyword>
<dbReference type="AlphaFoldDB" id="A0AAN9QX08"/>
<evidence type="ECO:0000313" key="2">
    <source>
        <dbReference type="Proteomes" id="UP001374584"/>
    </source>
</evidence>
<gene>
    <name evidence="1" type="ORF">VNO80_19096</name>
</gene>
<organism evidence="1 2">
    <name type="scientific">Phaseolus coccineus</name>
    <name type="common">Scarlet runner bean</name>
    <name type="synonym">Phaseolus multiflorus</name>
    <dbReference type="NCBI Taxonomy" id="3886"/>
    <lineage>
        <taxon>Eukaryota</taxon>
        <taxon>Viridiplantae</taxon>
        <taxon>Streptophyta</taxon>
        <taxon>Embryophyta</taxon>
        <taxon>Tracheophyta</taxon>
        <taxon>Spermatophyta</taxon>
        <taxon>Magnoliopsida</taxon>
        <taxon>eudicotyledons</taxon>
        <taxon>Gunneridae</taxon>
        <taxon>Pentapetalae</taxon>
        <taxon>rosids</taxon>
        <taxon>fabids</taxon>
        <taxon>Fabales</taxon>
        <taxon>Fabaceae</taxon>
        <taxon>Papilionoideae</taxon>
        <taxon>50 kb inversion clade</taxon>
        <taxon>NPAAA clade</taxon>
        <taxon>indigoferoid/millettioid clade</taxon>
        <taxon>Phaseoleae</taxon>
        <taxon>Phaseolus</taxon>
    </lineage>
</organism>
<accession>A0AAN9QX08</accession>
<dbReference type="Proteomes" id="UP001374584">
    <property type="component" value="Unassembled WGS sequence"/>
</dbReference>
<evidence type="ECO:0000313" key="1">
    <source>
        <dbReference type="EMBL" id="KAK7353645.1"/>
    </source>
</evidence>
<name>A0AAN9QX08_PHACN</name>
<dbReference type="EMBL" id="JAYMYR010000007">
    <property type="protein sequence ID" value="KAK7353645.1"/>
    <property type="molecule type" value="Genomic_DNA"/>
</dbReference>
<reference evidence="1 2" key="1">
    <citation type="submission" date="2024-01" db="EMBL/GenBank/DDBJ databases">
        <title>The genomes of 5 underutilized Papilionoideae crops provide insights into root nodulation and disease resistanc.</title>
        <authorList>
            <person name="Jiang F."/>
        </authorList>
    </citation>
    <scope>NUCLEOTIDE SEQUENCE [LARGE SCALE GENOMIC DNA]</scope>
    <source>
        <strain evidence="1">JINMINGXINNONG_FW02</strain>
        <tissue evidence="1">Leaves</tissue>
    </source>
</reference>
<proteinExistence type="predicted"/>
<comment type="caution">
    <text evidence="1">The sequence shown here is derived from an EMBL/GenBank/DDBJ whole genome shotgun (WGS) entry which is preliminary data.</text>
</comment>
<sequence>MSYRRRRYGWDMRDGVPTIIVRQGDVDIMSISRRSDEEVVTIDPHPEPQAKIWAMEHFFSYKRQVPRSGNKYPRIMHWMDVRVGDHELRHGFCKNKVVIELCASNEELCSEFVQEVLYLEQVVEVLLLDDKQEVNP</sequence>
<protein>
    <submittedName>
        <fullName evidence="1">Uncharacterized protein</fullName>
    </submittedName>
</protein>